<feature type="region of interest" description="Disordered" evidence="6">
    <location>
        <begin position="24"/>
        <end position="134"/>
    </location>
</feature>
<proteinExistence type="predicted"/>
<dbReference type="InterPro" id="IPR051701">
    <property type="entry name" value="Mito_OM_Translocase_MSP1"/>
</dbReference>
<keyword evidence="4" id="KW-0067">ATP-binding</keyword>
<dbReference type="EMBL" id="KZ084131">
    <property type="protein sequence ID" value="OSC99037.1"/>
    <property type="molecule type" value="Genomic_DNA"/>
</dbReference>
<dbReference type="InterPro" id="IPR041569">
    <property type="entry name" value="AAA_lid_3"/>
</dbReference>
<feature type="region of interest" description="Disordered" evidence="6">
    <location>
        <begin position="236"/>
        <end position="265"/>
    </location>
</feature>
<accession>A0A1Y2ID74</accession>
<dbReference type="Gene3D" id="3.40.50.300">
    <property type="entry name" value="P-loop containing nucleotide triphosphate hydrolases"/>
    <property type="match status" value="1"/>
</dbReference>
<feature type="compositionally biased region" description="Polar residues" evidence="6">
    <location>
        <begin position="401"/>
        <end position="412"/>
    </location>
</feature>
<dbReference type="Pfam" id="PF17862">
    <property type="entry name" value="AAA_lid_3"/>
    <property type="match status" value="1"/>
</dbReference>
<comment type="subcellular location">
    <subcellularLocation>
        <location evidence="1">Mitochondrion outer membrane</location>
        <topology evidence="1">Single-pass membrane protein</topology>
    </subcellularLocation>
</comment>
<feature type="compositionally biased region" description="Polar residues" evidence="6">
    <location>
        <begin position="123"/>
        <end position="134"/>
    </location>
</feature>
<name>A0A1Y2ID74_TRAC3</name>
<evidence type="ECO:0000256" key="2">
    <source>
        <dbReference type="ARBA" id="ARBA00022741"/>
    </source>
</evidence>
<keyword evidence="5" id="KW-0496">Mitochondrion</keyword>
<evidence type="ECO:0000256" key="6">
    <source>
        <dbReference type="SAM" id="MobiDB-lite"/>
    </source>
</evidence>
<keyword evidence="3" id="KW-1000">Mitochondrion outer membrane</keyword>
<evidence type="ECO:0000313" key="8">
    <source>
        <dbReference type="EMBL" id="OSC99037.1"/>
    </source>
</evidence>
<feature type="compositionally biased region" description="Basic and acidic residues" evidence="6">
    <location>
        <begin position="46"/>
        <end position="63"/>
    </location>
</feature>
<dbReference type="SMART" id="SM00382">
    <property type="entry name" value="AAA"/>
    <property type="match status" value="1"/>
</dbReference>
<feature type="region of interest" description="Disordered" evidence="6">
    <location>
        <begin position="647"/>
        <end position="668"/>
    </location>
</feature>
<feature type="region of interest" description="Disordered" evidence="6">
    <location>
        <begin position="451"/>
        <end position="470"/>
    </location>
</feature>
<dbReference type="OrthoDB" id="39734at2759"/>
<dbReference type="STRING" id="1353009.A0A1Y2ID74"/>
<dbReference type="InterPro" id="IPR027417">
    <property type="entry name" value="P-loop_NTPase"/>
</dbReference>
<evidence type="ECO:0000313" key="9">
    <source>
        <dbReference type="Proteomes" id="UP000193067"/>
    </source>
</evidence>
<dbReference type="PROSITE" id="PS00674">
    <property type="entry name" value="AAA"/>
    <property type="match status" value="1"/>
</dbReference>
<feature type="compositionally biased region" description="Low complexity" evidence="6">
    <location>
        <begin position="958"/>
        <end position="997"/>
    </location>
</feature>
<keyword evidence="2" id="KW-0547">Nucleotide-binding</keyword>
<dbReference type="GO" id="GO:0005524">
    <property type="term" value="F:ATP binding"/>
    <property type="evidence" value="ECO:0007669"/>
    <property type="project" value="UniProtKB-KW"/>
</dbReference>
<dbReference type="Proteomes" id="UP000193067">
    <property type="component" value="Unassembled WGS sequence"/>
</dbReference>
<keyword evidence="9" id="KW-1185">Reference proteome</keyword>
<dbReference type="InterPro" id="IPR003960">
    <property type="entry name" value="ATPase_AAA_CS"/>
</dbReference>
<dbReference type="InterPro" id="IPR003593">
    <property type="entry name" value="AAA+_ATPase"/>
</dbReference>
<feature type="region of interest" description="Disordered" evidence="6">
    <location>
        <begin position="384"/>
        <end position="438"/>
    </location>
</feature>
<dbReference type="GO" id="GO:0005741">
    <property type="term" value="C:mitochondrial outer membrane"/>
    <property type="evidence" value="ECO:0007669"/>
    <property type="project" value="UniProtKB-SubCell"/>
</dbReference>
<reference evidence="8 9" key="1">
    <citation type="journal article" date="2015" name="Biotechnol. Biofuels">
        <title>Enhanced degradation of softwood versus hardwood by the white-rot fungus Pycnoporus coccineus.</title>
        <authorList>
            <person name="Couturier M."/>
            <person name="Navarro D."/>
            <person name="Chevret D."/>
            <person name="Henrissat B."/>
            <person name="Piumi F."/>
            <person name="Ruiz-Duenas F.J."/>
            <person name="Martinez A.T."/>
            <person name="Grigoriev I.V."/>
            <person name="Riley R."/>
            <person name="Lipzen A."/>
            <person name="Berrin J.G."/>
            <person name="Master E.R."/>
            <person name="Rosso M.N."/>
        </authorList>
    </citation>
    <scope>NUCLEOTIDE SEQUENCE [LARGE SCALE GENOMIC DNA]</scope>
    <source>
        <strain evidence="8 9">BRFM310</strain>
    </source>
</reference>
<protein>
    <submittedName>
        <fullName evidence="8">AAA-domain-containing protein</fullName>
    </submittedName>
</protein>
<evidence type="ECO:0000256" key="4">
    <source>
        <dbReference type="ARBA" id="ARBA00022840"/>
    </source>
</evidence>
<feature type="region of interest" description="Disordered" evidence="6">
    <location>
        <begin position="938"/>
        <end position="1002"/>
    </location>
</feature>
<sequence length="1091" mass="119907">MRTHLLARRTRSLVKTLPNYPRAQLSSTQALRYPRKGRPTSQPAPRLDRRAISSEPYPTEHTDSSSCEPPAAPNPSAAVDAPPPEDVEEKSKRRTRLSSVKETDTVPLPTDLDILWTPDDGPNESSAPGAQNTTLPPPEIFNEVLHNLHVVLHPQTQHRATYSTNGSPLVEPTLALYCPIEGGDYVVDATVREMARQTGADVVVLDAVHLAAGECGHFGKAASVLQIPNNPLQLQASPQEAARSMSQRDTEEEEEDSSPQYAMSPMTVHVMTAVPRRPTRVLEPARSTPSMRLRAFFDDIINIRSIAPANGNDNEPQSAPPRRPRIIYVRDYSTLAASSSVWYPALLASVRQRRQGAISRPSSPVLNPTAIVFGITPSFIVPEQPSSSMAPSGISGLHLMSSRSSDTQSGSAASKPPKFEFGEDSSSEKAREKRVQRRLKRWARGNSEDLPRLHAVNEDHNDSDGSKGRSNVVVLGQQSFPGLSPFLGNSFSRALAGRSQGTPESDSRLGFFRTSLVFPTLRSLPLERESRMNRRREINQLVMRMAVARVGGVLDKLDEIPEADLSSMEGDDLERATLQLWEHWGQTVEVWPNVQRIADRAVGSVVAANQVYLPSNRSLEPTPVPWSAVFDAWAADRSTQMMWKTLLSTPPSGKTHRENDEDERAEVEEADVDEIVEKLKRNPDLDEHEQRLLGCIVDTASITTTFNQVHLPPHTIDSIRTMVSLPLLHPSAFQQGILKEHSMTGCLLFGPPGTGKTLVVRALAKEAGCRMLVVSPSDIMDMYVGEGEKLVRAVFSLARRLSPCVVFIDELDALFGARLSRESGNSLAHRGVITEFMQEMDGLKSSKESNVIVIGATNRPFDLDDAVLRRLPRRLLVDLPGEKEREEILKILLRDETLADDVDLKQLAKKTESFSGSDLKHLCVSAALDAVKERVTVPWRQPTSQSPDVQFKEKGSDPALEPSAAPEPATTAEASGTNSPEHPADESAASAAEQPSSGTPHIRSLHWRNFEQALKEITPSASEALGSLAELRKWNEEFGEGRKSKKRQVWGKDRFGFSIPVEERPLEVKVDPATVTTVSPSVPSSDSPANT</sequence>
<evidence type="ECO:0000259" key="7">
    <source>
        <dbReference type="SMART" id="SM00382"/>
    </source>
</evidence>
<evidence type="ECO:0000256" key="1">
    <source>
        <dbReference type="ARBA" id="ARBA00004572"/>
    </source>
</evidence>
<dbReference type="PANTHER" id="PTHR45644:SF56">
    <property type="entry name" value="AAA ATPASE, PUTATIVE (AFU_ORTHOLOGUE AFUA_2G12920)-RELATED"/>
    <property type="match status" value="1"/>
</dbReference>
<feature type="domain" description="AAA+ ATPase" evidence="7">
    <location>
        <begin position="742"/>
        <end position="881"/>
    </location>
</feature>
<dbReference type="AlphaFoldDB" id="A0A1Y2ID74"/>
<dbReference type="Gene3D" id="1.10.8.60">
    <property type="match status" value="1"/>
</dbReference>
<keyword evidence="3" id="KW-0472">Membrane</keyword>
<feature type="compositionally biased region" description="Basic and acidic residues" evidence="6">
    <location>
        <begin position="451"/>
        <end position="467"/>
    </location>
</feature>
<dbReference type="InterPro" id="IPR003959">
    <property type="entry name" value="ATPase_AAA_core"/>
</dbReference>
<dbReference type="Pfam" id="PF00004">
    <property type="entry name" value="AAA"/>
    <property type="match status" value="1"/>
</dbReference>
<evidence type="ECO:0000256" key="3">
    <source>
        <dbReference type="ARBA" id="ARBA00022787"/>
    </source>
</evidence>
<dbReference type="GO" id="GO:0016887">
    <property type="term" value="F:ATP hydrolysis activity"/>
    <property type="evidence" value="ECO:0007669"/>
    <property type="project" value="InterPro"/>
</dbReference>
<organism evidence="8 9">
    <name type="scientific">Trametes coccinea (strain BRFM310)</name>
    <name type="common">Pycnoporus coccineus</name>
    <dbReference type="NCBI Taxonomy" id="1353009"/>
    <lineage>
        <taxon>Eukaryota</taxon>
        <taxon>Fungi</taxon>
        <taxon>Dikarya</taxon>
        <taxon>Basidiomycota</taxon>
        <taxon>Agaricomycotina</taxon>
        <taxon>Agaricomycetes</taxon>
        <taxon>Polyporales</taxon>
        <taxon>Polyporaceae</taxon>
        <taxon>Trametes</taxon>
    </lineage>
</organism>
<gene>
    <name evidence="8" type="ORF">PYCCODRAFT_1453989</name>
</gene>
<dbReference type="PANTHER" id="PTHR45644">
    <property type="entry name" value="AAA ATPASE, PUTATIVE (AFU_ORTHOLOGUE AFUA_2G12920)-RELATED-RELATED"/>
    <property type="match status" value="1"/>
</dbReference>
<evidence type="ECO:0000256" key="5">
    <source>
        <dbReference type="ARBA" id="ARBA00023128"/>
    </source>
</evidence>
<feature type="compositionally biased region" description="Basic and acidic residues" evidence="6">
    <location>
        <begin position="417"/>
        <end position="433"/>
    </location>
</feature>
<dbReference type="SUPFAM" id="SSF52540">
    <property type="entry name" value="P-loop containing nucleoside triphosphate hydrolases"/>
    <property type="match status" value="1"/>
</dbReference>